<organism evidence="2">
    <name type="scientific">marine metagenome</name>
    <dbReference type="NCBI Taxonomy" id="408172"/>
    <lineage>
        <taxon>unclassified sequences</taxon>
        <taxon>metagenomes</taxon>
        <taxon>ecological metagenomes</taxon>
    </lineage>
</organism>
<dbReference type="EMBL" id="UINC01225718">
    <property type="protein sequence ID" value="SVE55908.1"/>
    <property type="molecule type" value="Genomic_DNA"/>
</dbReference>
<evidence type="ECO:0000313" key="2">
    <source>
        <dbReference type="EMBL" id="SVE55908.1"/>
    </source>
</evidence>
<proteinExistence type="predicted"/>
<dbReference type="AlphaFoldDB" id="A0A383EII5"/>
<reference evidence="2" key="1">
    <citation type="submission" date="2018-05" db="EMBL/GenBank/DDBJ databases">
        <authorList>
            <person name="Lanie J.A."/>
            <person name="Ng W.-L."/>
            <person name="Kazmierczak K.M."/>
            <person name="Andrzejewski T.M."/>
            <person name="Davidsen T.M."/>
            <person name="Wayne K.J."/>
            <person name="Tettelin H."/>
            <person name="Glass J.I."/>
            <person name="Rusch D."/>
            <person name="Podicherti R."/>
            <person name="Tsui H.-C.T."/>
            <person name="Winkler M.E."/>
        </authorList>
    </citation>
    <scope>NUCLEOTIDE SEQUENCE</scope>
</reference>
<name>A0A383EII5_9ZZZZ</name>
<gene>
    <name evidence="2" type="ORF">METZ01_LOCUS508762</name>
</gene>
<feature type="transmembrane region" description="Helical" evidence="1">
    <location>
        <begin position="21"/>
        <end position="41"/>
    </location>
</feature>
<keyword evidence="1" id="KW-0472">Membrane</keyword>
<keyword evidence="1" id="KW-1133">Transmembrane helix</keyword>
<accession>A0A383EII5</accession>
<sequence>HSKLVIKKHIERKKIKKIDPFIIKKSAIAMMIIELNILLIIS</sequence>
<feature type="non-terminal residue" evidence="2">
    <location>
        <position position="1"/>
    </location>
</feature>
<evidence type="ECO:0000256" key="1">
    <source>
        <dbReference type="SAM" id="Phobius"/>
    </source>
</evidence>
<keyword evidence="1" id="KW-0812">Transmembrane</keyword>
<protein>
    <submittedName>
        <fullName evidence="2">Uncharacterized protein</fullName>
    </submittedName>
</protein>